<reference evidence="2 3" key="1">
    <citation type="submission" date="2019-04" db="EMBL/GenBank/DDBJ databases">
        <title>Aspergillus burnettii sp. nov., novel species from soil in southeast Queensland.</title>
        <authorList>
            <person name="Gilchrist C.L.M."/>
            <person name="Pitt J.I."/>
            <person name="Lange L."/>
            <person name="Lacey H.J."/>
            <person name="Vuong D."/>
            <person name="Midgley D.J."/>
            <person name="Greenfield P."/>
            <person name="Bradbury M."/>
            <person name="Lacey E."/>
            <person name="Busk P.K."/>
            <person name="Pilgaard B."/>
            <person name="Chooi Y.H."/>
            <person name="Piggott A.M."/>
        </authorList>
    </citation>
    <scope>NUCLEOTIDE SEQUENCE [LARGE SCALE GENOMIC DNA]</scope>
    <source>
        <strain evidence="2 3">FRR 5400</strain>
    </source>
</reference>
<accession>A0A8H5ZXX4</accession>
<sequence>MGGTDFRCRLWARGGRSREISDIKVGSQIEQTQGADGGPDKKEALAETISEEESVEQHRDHLDQSMDGIEKGDLVGPKANRLEDCQSIVGNRVTA</sequence>
<dbReference type="EMBL" id="SPNV01000266">
    <property type="protein sequence ID" value="KAF5857277.1"/>
    <property type="molecule type" value="Genomic_DNA"/>
</dbReference>
<gene>
    <name evidence="2" type="ORF">ETB97_006002</name>
</gene>
<evidence type="ECO:0000313" key="3">
    <source>
        <dbReference type="Proteomes" id="UP000541154"/>
    </source>
</evidence>
<protein>
    <submittedName>
        <fullName evidence="2">Uncharacterized protein</fullName>
    </submittedName>
</protein>
<keyword evidence="3" id="KW-1185">Reference proteome</keyword>
<dbReference type="Proteomes" id="UP000541154">
    <property type="component" value="Unassembled WGS sequence"/>
</dbReference>
<dbReference type="AlphaFoldDB" id="A0A8H5ZXX4"/>
<comment type="caution">
    <text evidence="2">The sequence shown here is derived from an EMBL/GenBank/DDBJ whole genome shotgun (WGS) entry which is preliminary data.</text>
</comment>
<feature type="region of interest" description="Disordered" evidence="1">
    <location>
        <begin position="22"/>
        <end position="81"/>
    </location>
</feature>
<proteinExistence type="predicted"/>
<name>A0A8H5ZXX4_PETAA</name>
<organism evidence="2 3">
    <name type="scientific">Petromyces alliaceus</name>
    <name type="common">Aspergillus alliaceus</name>
    <dbReference type="NCBI Taxonomy" id="209559"/>
    <lineage>
        <taxon>Eukaryota</taxon>
        <taxon>Fungi</taxon>
        <taxon>Dikarya</taxon>
        <taxon>Ascomycota</taxon>
        <taxon>Pezizomycotina</taxon>
        <taxon>Eurotiomycetes</taxon>
        <taxon>Eurotiomycetidae</taxon>
        <taxon>Eurotiales</taxon>
        <taxon>Aspergillaceae</taxon>
        <taxon>Aspergillus</taxon>
        <taxon>Aspergillus subgen. Circumdati</taxon>
    </lineage>
</organism>
<feature type="compositionally biased region" description="Basic and acidic residues" evidence="1">
    <location>
        <begin position="55"/>
        <end position="73"/>
    </location>
</feature>
<evidence type="ECO:0000313" key="2">
    <source>
        <dbReference type="EMBL" id="KAF5857277.1"/>
    </source>
</evidence>
<evidence type="ECO:0000256" key="1">
    <source>
        <dbReference type="SAM" id="MobiDB-lite"/>
    </source>
</evidence>